<keyword evidence="1" id="KW-0812">Transmembrane</keyword>
<dbReference type="OrthoDB" id="6902815at2"/>
<evidence type="ECO:0000313" key="3">
    <source>
        <dbReference type="Proteomes" id="UP000595663"/>
    </source>
</evidence>
<reference evidence="2 3" key="1">
    <citation type="journal article" date="2008" name="Int. J. Syst. Evol. Microbiol.">
        <title>Amphritea japonica sp. nov. and Amphritea balenae sp. nov., isolated from the sediment adjacent to sperm whale carcasses off Kagoshima, Japan.</title>
        <authorList>
            <person name="Miyazaki M."/>
            <person name="Nogi Y."/>
            <person name="Fujiwara Y."/>
            <person name="Kawato M."/>
            <person name="Nagahama T."/>
            <person name="Kubokawa K."/>
            <person name="Horikoshi K."/>
        </authorList>
    </citation>
    <scope>NUCLEOTIDE SEQUENCE [LARGE SCALE GENOMIC DNA]</scope>
    <source>
        <strain evidence="2 3">ATCC BAA-1530</strain>
    </source>
</reference>
<dbReference type="AlphaFoldDB" id="A0A7R6P873"/>
<feature type="transmembrane region" description="Helical" evidence="1">
    <location>
        <begin position="62"/>
        <end position="84"/>
    </location>
</feature>
<protein>
    <submittedName>
        <fullName evidence="2">Uncharacterized protein</fullName>
    </submittedName>
</protein>
<keyword evidence="1" id="KW-0472">Membrane</keyword>
<accession>A0A7R6P873</accession>
<feature type="transmembrane region" description="Helical" evidence="1">
    <location>
        <begin position="90"/>
        <end position="110"/>
    </location>
</feature>
<keyword evidence="3" id="KW-1185">Reference proteome</keyword>
<dbReference type="Proteomes" id="UP000595663">
    <property type="component" value="Chromosome"/>
</dbReference>
<proteinExistence type="predicted"/>
<evidence type="ECO:0000313" key="2">
    <source>
        <dbReference type="EMBL" id="BBB24638.1"/>
    </source>
</evidence>
<dbReference type="RefSeq" id="WP_019621201.1">
    <property type="nucleotide sequence ID" value="NZ_AP014545.1"/>
</dbReference>
<sequence>MNLLTLGFSSYDIALLFFCPAGAVLGSFAYAITETISHKPPTKEDDYEFANAHVSKARGVWLGLRLVLGGILGLVLGLYFIGAIQETPTTLAKIVALSILAGYAAPNIWLAQENAVTNRLLSLINESSPESLNKPFKGHNGGDKAATL</sequence>
<keyword evidence="1" id="KW-1133">Transmembrane helix</keyword>
<gene>
    <name evidence="2" type="ORF">AMJAP_0037</name>
</gene>
<organism evidence="2 3">
    <name type="scientific">Amphritea japonica ATCC BAA-1530</name>
    <dbReference type="NCBI Taxonomy" id="1278309"/>
    <lineage>
        <taxon>Bacteria</taxon>
        <taxon>Pseudomonadati</taxon>
        <taxon>Pseudomonadota</taxon>
        <taxon>Gammaproteobacteria</taxon>
        <taxon>Oceanospirillales</taxon>
        <taxon>Oceanospirillaceae</taxon>
        <taxon>Amphritea</taxon>
    </lineage>
</organism>
<dbReference type="EMBL" id="AP014545">
    <property type="protein sequence ID" value="BBB24638.1"/>
    <property type="molecule type" value="Genomic_DNA"/>
</dbReference>
<evidence type="ECO:0000256" key="1">
    <source>
        <dbReference type="SAM" id="Phobius"/>
    </source>
</evidence>
<feature type="transmembrane region" description="Helical" evidence="1">
    <location>
        <begin position="13"/>
        <end position="33"/>
    </location>
</feature>
<dbReference type="KEGG" id="ajp:AMJAP_0037"/>
<name>A0A7R6P873_9GAMM</name>